<evidence type="ECO:0000313" key="5">
    <source>
        <dbReference type="EMBL" id="MBB3038635.1"/>
    </source>
</evidence>
<keyword evidence="1" id="KW-0285">Flavoprotein</keyword>
<dbReference type="GO" id="GO:0016491">
    <property type="term" value="F:oxidoreductase activity"/>
    <property type="evidence" value="ECO:0007669"/>
    <property type="project" value="UniProtKB-KW"/>
</dbReference>
<accession>A0A839RPB6</accession>
<evidence type="ECO:0000256" key="2">
    <source>
        <dbReference type="ARBA" id="ARBA00022643"/>
    </source>
</evidence>
<sequence>MDVREAVLTRRSTRAFLDKPVQREALERVLETALRAPSGGNLQPWHIHVLTGEPLDRLRSVVLNRLNEGAGGDAPDYAVYPPKLSAPYRDRRFRLGEQLYGALNIPRENKTDRLRWFARNYELFGAPVGLFCYVDRQMGAAQWSDLGMFLQTLMLLLEEEGLASCAQEAWSIYHRSVAEVIKPPDEHMLFCGMAIGYADTADPANAFMAERAPLSEIVQFDGFTP</sequence>
<dbReference type="Pfam" id="PF00881">
    <property type="entry name" value="Nitroreductase"/>
    <property type="match status" value="1"/>
</dbReference>
<evidence type="ECO:0000313" key="6">
    <source>
        <dbReference type="Proteomes" id="UP000567922"/>
    </source>
</evidence>
<feature type="domain" description="Nitroreductase" evidence="4">
    <location>
        <begin position="8"/>
        <end position="197"/>
    </location>
</feature>
<keyword evidence="2" id="KW-0288">FMN</keyword>
<dbReference type="Proteomes" id="UP000567922">
    <property type="component" value="Unassembled WGS sequence"/>
</dbReference>
<reference evidence="5 6" key="1">
    <citation type="submission" date="2020-08" db="EMBL/GenBank/DDBJ databases">
        <title>Sequencing the genomes of 1000 actinobacteria strains.</title>
        <authorList>
            <person name="Klenk H.-P."/>
        </authorList>
    </citation>
    <scope>NUCLEOTIDE SEQUENCE [LARGE SCALE GENOMIC DNA]</scope>
    <source>
        <strain evidence="5 6">DSM 45258</strain>
    </source>
</reference>
<dbReference type="Gene3D" id="3.40.109.10">
    <property type="entry name" value="NADH Oxidase"/>
    <property type="match status" value="1"/>
</dbReference>
<dbReference type="InterPro" id="IPR029479">
    <property type="entry name" value="Nitroreductase"/>
</dbReference>
<dbReference type="SUPFAM" id="SSF55469">
    <property type="entry name" value="FMN-dependent nitroreductase-like"/>
    <property type="match status" value="1"/>
</dbReference>
<dbReference type="InterPro" id="IPR000415">
    <property type="entry name" value="Nitroreductase-like"/>
</dbReference>
<dbReference type="OrthoDB" id="9798230at2"/>
<gene>
    <name evidence="5" type="ORF">FHU29_003104</name>
</gene>
<dbReference type="RefSeq" id="WP_064440542.1">
    <property type="nucleotide sequence ID" value="NZ_BDDI01000008.1"/>
</dbReference>
<evidence type="ECO:0000259" key="4">
    <source>
        <dbReference type="Pfam" id="PF00881"/>
    </source>
</evidence>
<evidence type="ECO:0000256" key="3">
    <source>
        <dbReference type="ARBA" id="ARBA00023002"/>
    </source>
</evidence>
<keyword evidence="3" id="KW-0560">Oxidoreductase</keyword>
<dbReference type="AlphaFoldDB" id="A0A839RPB6"/>
<protein>
    <submittedName>
        <fullName evidence="5">Nitroreductase</fullName>
    </submittedName>
</protein>
<dbReference type="EMBL" id="JACHWS010000003">
    <property type="protein sequence ID" value="MBB3038635.1"/>
    <property type="molecule type" value="Genomic_DNA"/>
</dbReference>
<dbReference type="CDD" id="cd02136">
    <property type="entry name" value="PnbA_NfnB-like"/>
    <property type="match status" value="1"/>
</dbReference>
<name>A0A839RPB6_9ACTN</name>
<dbReference type="PANTHER" id="PTHR23026:SF90">
    <property type="entry name" value="IODOTYROSINE DEIODINASE 1"/>
    <property type="match status" value="1"/>
</dbReference>
<dbReference type="PANTHER" id="PTHR23026">
    <property type="entry name" value="NADPH NITROREDUCTASE"/>
    <property type="match status" value="1"/>
</dbReference>
<comment type="caution">
    <text evidence="5">The sequence shown here is derived from an EMBL/GenBank/DDBJ whole genome shotgun (WGS) entry which is preliminary data.</text>
</comment>
<evidence type="ECO:0000256" key="1">
    <source>
        <dbReference type="ARBA" id="ARBA00022630"/>
    </source>
</evidence>
<proteinExistence type="predicted"/>
<dbReference type="InterPro" id="IPR050627">
    <property type="entry name" value="Nitroreductase/BluB"/>
</dbReference>
<keyword evidence="6" id="KW-1185">Reference proteome</keyword>
<organism evidence="5 6">
    <name type="scientific">Hoyosella altamirensis</name>
    <dbReference type="NCBI Taxonomy" id="616997"/>
    <lineage>
        <taxon>Bacteria</taxon>
        <taxon>Bacillati</taxon>
        <taxon>Actinomycetota</taxon>
        <taxon>Actinomycetes</taxon>
        <taxon>Mycobacteriales</taxon>
        <taxon>Hoyosellaceae</taxon>
        <taxon>Hoyosella</taxon>
    </lineage>
</organism>